<sequence>MVTDSLSYNEFNKMVLVKDIKNVLEYRNDWYFDFLGNNKGIVQTQTKSVFIKVFLMALILLSK</sequence>
<keyword evidence="2" id="KW-1185">Reference proteome</keyword>
<accession>A0A317EZ56</accession>
<dbReference type="AlphaFoldDB" id="A0A317EZ56"/>
<organism evidence="1 2">
    <name type="scientific">Pedobacter paludis</name>
    <dbReference type="NCBI Taxonomy" id="2203212"/>
    <lineage>
        <taxon>Bacteria</taxon>
        <taxon>Pseudomonadati</taxon>
        <taxon>Bacteroidota</taxon>
        <taxon>Sphingobacteriia</taxon>
        <taxon>Sphingobacteriales</taxon>
        <taxon>Sphingobacteriaceae</taxon>
        <taxon>Pedobacter</taxon>
    </lineage>
</organism>
<comment type="caution">
    <text evidence="1">The sequence shown here is derived from an EMBL/GenBank/DDBJ whole genome shotgun (WGS) entry which is preliminary data.</text>
</comment>
<evidence type="ECO:0000313" key="1">
    <source>
        <dbReference type="EMBL" id="PWS31785.1"/>
    </source>
</evidence>
<gene>
    <name evidence="1" type="ORF">DF947_08270</name>
</gene>
<name>A0A317EZ56_9SPHI</name>
<dbReference type="Proteomes" id="UP000245391">
    <property type="component" value="Unassembled WGS sequence"/>
</dbReference>
<evidence type="ECO:0000313" key="2">
    <source>
        <dbReference type="Proteomes" id="UP000245391"/>
    </source>
</evidence>
<dbReference type="EMBL" id="QGNY01000003">
    <property type="protein sequence ID" value="PWS31785.1"/>
    <property type="molecule type" value="Genomic_DNA"/>
</dbReference>
<protein>
    <submittedName>
        <fullName evidence="1">Uncharacterized protein</fullName>
    </submittedName>
</protein>
<reference evidence="2" key="1">
    <citation type="submission" date="2018-05" db="EMBL/GenBank/DDBJ databases">
        <title>Pedobacter paludis sp. nov., isolated from wetland soil.</title>
        <authorList>
            <person name="Zhang Y."/>
        </authorList>
    </citation>
    <scope>NUCLEOTIDE SEQUENCE [LARGE SCALE GENOMIC DNA]</scope>
    <source>
        <strain evidence="2">R-8</strain>
    </source>
</reference>
<proteinExistence type="predicted"/>